<sequence length="327" mass="34255">MDRTGGGPMSIRKLATHAAAAGALALATVQFASPATAQNVTIVVPFSAGGGTDITTRSMQEEMAKSLGANVVVKNTSGAGGTIGVAEAARARPDGRTIAMAPVGPLTTQTHLRKLPYSVDSFDYICLAYSAPTAIAVHKDSEFKTLDDLVSFAKENPGKLNFAVQAIGSIPHVAGLALADAAGIEMTYLPVNGDGPALKALLDGTADLFIPHVSFLSKNADQIRSLAILKDGRLDTMPDEITAKEQGYDLDIPIWGGLVAPKGTPADRLGALETACEQAISSGPFQERMEQLQQPSAYMNGAEFEAFVTKQFERNRGLLEKAGLLAE</sequence>
<proteinExistence type="inferred from homology"/>
<comment type="caution">
    <text evidence="3">The sequence shown here is derived from an EMBL/GenBank/DDBJ whole genome shotgun (WGS) entry which is preliminary data.</text>
</comment>
<keyword evidence="2" id="KW-0732">Signal</keyword>
<evidence type="ECO:0000313" key="4">
    <source>
        <dbReference type="Proteomes" id="UP000264719"/>
    </source>
</evidence>
<dbReference type="AlphaFoldDB" id="A0A348WDI3"/>
<protein>
    <recommendedName>
        <fullName evidence="5">Tripartite tricarboxylate transporter substrate binding protein</fullName>
    </recommendedName>
</protein>
<evidence type="ECO:0000313" key="3">
    <source>
        <dbReference type="EMBL" id="HAR52595.1"/>
    </source>
</evidence>
<dbReference type="InterPro" id="IPR042100">
    <property type="entry name" value="Bug_dom1"/>
</dbReference>
<dbReference type="PANTHER" id="PTHR42928">
    <property type="entry name" value="TRICARBOXYLATE-BINDING PROTEIN"/>
    <property type="match status" value="1"/>
</dbReference>
<dbReference type="Proteomes" id="UP000264719">
    <property type="component" value="Unassembled WGS sequence"/>
</dbReference>
<gene>
    <name evidence="3" type="ORF">DCS45_12075</name>
</gene>
<dbReference type="Gene3D" id="3.40.190.150">
    <property type="entry name" value="Bordetella uptake gene, domain 1"/>
    <property type="match status" value="1"/>
</dbReference>
<dbReference type="SUPFAM" id="SSF53850">
    <property type="entry name" value="Periplasmic binding protein-like II"/>
    <property type="match status" value="1"/>
</dbReference>
<evidence type="ECO:0000256" key="2">
    <source>
        <dbReference type="SAM" id="SignalP"/>
    </source>
</evidence>
<dbReference type="InterPro" id="IPR005064">
    <property type="entry name" value="BUG"/>
</dbReference>
<feature type="chain" id="PRO_5017029996" description="Tripartite tricarboxylate transporter substrate binding protein" evidence="2">
    <location>
        <begin position="38"/>
        <end position="327"/>
    </location>
</feature>
<dbReference type="PANTHER" id="PTHR42928:SF5">
    <property type="entry name" value="BLR1237 PROTEIN"/>
    <property type="match status" value="1"/>
</dbReference>
<name>A0A348WDI3_9RHOB</name>
<accession>A0A348WDI3</accession>
<comment type="similarity">
    <text evidence="1">Belongs to the UPF0065 (bug) family.</text>
</comment>
<dbReference type="PIRSF" id="PIRSF017082">
    <property type="entry name" value="YflP"/>
    <property type="match status" value="1"/>
</dbReference>
<dbReference type="Pfam" id="PF03401">
    <property type="entry name" value="TctC"/>
    <property type="match status" value="1"/>
</dbReference>
<organism evidence="3 4">
    <name type="scientific">Roseovarius nubinhibens</name>
    <dbReference type="NCBI Taxonomy" id="314263"/>
    <lineage>
        <taxon>Bacteria</taxon>
        <taxon>Pseudomonadati</taxon>
        <taxon>Pseudomonadota</taxon>
        <taxon>Alphaproteobacteria</taxon>
        <taxon>Rhodobacterales</taxon>
        <taxon>Roseobacteraceae</taxon>
        <taxon>Roseovarius</taxon>
    </lineage>
</organism>
<dbReference type="EMBL" id="DMVW01000118">
    <property type="protein sequence ID" value="HAR52595.1"/>
    <property type="molecule type" value="Genomic_DNA"/>
</dbReference>
<evidence type="ECO:0000256" key="1">
    <source>
        <dbReference type="ARBA" id="ARBA00006987"/>
    </source>
</evidence>
<dbReference type="Gene3D" id="3.40.190.10">
    <property type="entry name" value="Periplasmic binding protein-like II"/>
    <property type="match status" value="1"/>
</dbReference>
<feature type="signal peptide" evidence="2">
    <location>
        <begin position="1"/>
        <end position="37"/>
    </location>
</feature>
<dbReference type="CDD" id="cd07012">
    <property type="entry name" value="PBP2_Bug_TTT"/>
    <property type="match status" value="1"/>
</dbReference>
<reference evidence="3 4" key="1">
    <citation type="journal article" date="2018" name="Nat. Biotechnol.">
        <title>A standardized bacterial taxonomy based on genome phylogeny substantially revises the tree of life.</title>
        <authorList>
            <person name="Parks D.H."/>
            <person name="Chuvochina M."/>
            <person name="Waite D.W."/>
            <person name="Rinke C."/>
            <person name="Skarshewski A."/>
            <person name="Chaumeil P.A."/>
            <person name="Hugenholtz P."/>
        </authorList>
    </citation>
    <scope>NUCLEOTIDE SEQUENCE [LARGE SCALE GENOMIC DNA]</scope>
    <source>
        <strain evidence="3">UBA9169</strain>
    </source>
</reference>
<evidence type="ECO:0008006" key="5">
    <source>
        <dbReference type="Google" id="ProtNLM"/>
    </source>
</evidence>